<dbReference type="Proteomes" id="UP000636458">
    <property type="component" value="Unassembled WGS sequence"/>
</dbReference>
<dbReference type="EMBL" id="JAEPES010000001">
    <property type="protein sequence ID" value="MBK4347096.1"/>
    <property type="molecule type" value="Genomic_DNA"/>
</dbReference>
<accession>A0A934SJI0</accession>
<dbReference type="RefSeq" id="WP_200555357.1">
    <property type="nucleotide sequence ID" value="NZ_JAEPES010000001.1"/>
</dbReference>
<dbReference type="AlphaFoldDB" id="A0A934SJI0"/>
<comment type="caution">
    <text evidence="3">The sequence shown here is derived from an EMBL/GenBank/DDBJ whole genome shotgun (WGS) entry which is preliminary data.</text>
</comment>
<evidence type="ECO:0000256" key="1">
    <source>
        <dbReference type="SAM" id="Phobius"/>
    </source>
</evidence>
<keyword evidence="4" id="KW-1185">Reference proteome</keyword>
<evidence type="ECO:0000313" key="3">
    <source>
        <dbReference type="EMBL" id="MBK4347781.1"/>
    </source>
</evidence>
<sequence>MSWSQTTSWVLVIVGVVALLVGLLSPSRATLGRYSRRRFFVTAGAILVVAAGVLFVAVTIFWSSRAMPV</sequence>
<organism evidence="3 4">
    <name type="scientific">Lacisediminihabitans changchengi</name>
    <dbReference type="NCBI Taxonomy" id="2787634"/>
    <lineage>
        <taxon>Bacteria</taxon>
        <taxon>Bacillati</taxon>
        <taxon>Actinomycetota</taxon>
        <taxon>Actinomycetes</taxon>
        <taxon>Micrococcales</taxon>
        <taxon>Microbacteriaceae</taxon>
        <taxon>Lacisediminihabitans</taxon>
    </lineage>
</organism>
<keyword evidence="1" id="KW-1133">Transmembrane helix</keyword>
<keyword evidence="1" id="KW-0472">Membrane</keyword>
<name>A0A934SJI0_9MICO</name>
<protein>
    <submittedName>
        <fullName evidence="3">Uncharacterized protein</fullName>
    </submittedName>
</protein>
<keyword evidence="1" id="KW-0812">Transmembrane</keyword>
<dbReference type="EMBL" id="JAEPES010000003">
    <property type="protein sequence ID" value="MBK4347781.1"/>
    <property type="molecule type" value="Genomic_DNA"/>
</dbReference>
<gene>
    <name evidence="2" type="ORF">IV501_05565</name>
    <name evidence="3" type="ORF">IV501_09060</name>
</gene>
<feature type="transmembrane region" description="Helical" evidence="1">
    <location>
        <begin position="39"/>
        <end position="62"/>
    </location>
</feature>
<feature type="transmembrane region" description="Helical" evidence="1">
    <location>
        <begin position="6"/>
        <end position="27"/>
    </location>
</feature>
<evidence type="ECO:0000313" key="4">
    <source>
        <dbReference type="Proteomes" id="UP000636458"/>
    </source>
</evidence>
<proteinExistence type="predicted"/>
<reference evidence="3" key="1">
    <citation type="submission" date="2021-01" db="EMBL/GenBank/DDBJ databases">
        <title>Lacisediminihabitans sp. nov. strain G11-30, isolated from Antarctic Soil.</title>
        <authorList>
            <person name="Li J."/>
        </authorList>
    </citation>
    <scope>NUCLEOTIDE SEQUENCE</scope>
    <source>
        <strain evidence="3">G11-30</strain>
    </source>
</reference>
<evidence type="ECO:0000313" key="2">
    <source>
        <dbReference type="EMBL" id="MBK4347096.1"/>
    </source>
</evidence>